<keyword evidence="9" id="KW-0832">Ubl conjugation</keyword>
<keyword evidence="12" id="KW-0445">Lipid transport</keyword>
<evidence type="ECO:0000313" key="21">
    <source>
        <dbReference type="Proteomes" id="UP001044222"/>
    </source>
</evidence>
<evidence type="ECO:0000256" key="13">
    <source>
        <dbReference type="ARBA" id="ARBA00023098"/>
    </source>
</evidence>
<reference evidence="20" key="1">
    <citation type="submission" date="2021-01" db="EMBL/GenBank/DDBJ databases">
        <title>A chromosome-scale assembly of European eel, Anguilla anguilla.</title>
        <authorList>
            <person name="Henkel C."/>
            <person name="Jong-Raadsen S.A."/>
            <person name="Dufour S."/>
            <person name="Weltzien F.-A."/>
            <person name="Palstra A.P."/>
            <person name="Pelster B."/>
            <person name="Spaink H.P."/>
            <person name="Van Den Thillart G.E."/>
            <person name="Jansen H."/>
            <person name="Zahm M."/>
            <person name="Klopp C."/>
            <person name="Cedric C."/>
            <person name="Louis A."/>
            <person name="Berthelot C."/>
            <person name="Parey E."/>
            <person name="Roest Crollius H."/>
            <person name="Montfort J."/>
            <person name="Robinson-Rechavi M."/>
            <person name="Bucao C."/>
            <person name="Bouchez O."/>
            <person name="Gislard M."/>
            <person name="Lluch J."/>
            <person name="Milhes M."/>
            <person name="Lampietro C."/>
            <person name="Lopez Roques C."/>
            <person name="Donnadieu C."/>
            <person name="Braasch I."/>
            <person name="Desvignes T."/>
            <person name="Postlethwait J."/>
            <person name="Bobe J."/>
            <person name="Guiguen Y."/>
            <person name="Dirks R."/>
        </authorList>
    </citation>
    <scope>NUCLEOTIDE SEQUENCE</scope>
    <source>
        <strain evidence="20">Tag_6206</strain>
        <tissue evidence="20">Liver</tissue>
    </source>
</reference>
<sequence>MEESNVEAFDPLGLWIIRDDYEKALECLDRALTADEVGSGAEALELYRRGRYHLHRGMGVDSARPECVGSAWDAARQMQRKMSHTLGNIATRLAALETTATPAPTRPAPKPPLALDQQGASAPSRTPLPGFAPVSVSPTMHRGVPGDLPPAYSPQAADGHLTLSYGTEAGELSLVRETPPSAQPLPQPPKSQFGPGGRGRAGPLLPPARGADLLRGPRGARQRPVLPGVPTHRPAQQPTAHRGGVRTRSCGTAGV</sequence>
<evidence type="ECO:0000256" key="18">
    <source>
        <dbReference type="SAM" id="MobiDB-lite"/>
    </source>
</evidence>
<organism evidence="20 21">
    <name type="scientific">Anguilla anguilla</name>
    <name type="common">European freshwater eel</name>
    <name type="synonym">Muraena anguilla</name>
    <dbReference type="NCBI Taxonomy" id="7936"/>
    <lineage>
        <taxon>Eukaryota</taxon>
        <taxon>Metazoa</taxon>
        <taxon>Chordata</taxon>
        <taxon>Craniata</taxon>
        <taxon>Vertebrata</taxon>
        <taxon>Euteleostomi</taxon>
        <taxon>Actinopterygii</taxon>
        <taxon>Neopterygii</taxon>
        <taxon>Teleostei</taxon>
        <taxon>Anguilliformes</taxon>
        <taxon>Anguillidae</taxon>
        <taxon>Anguilla</taxon>
    </lineage>
</organism>
<dbReference type="GO" id="GO:0006869">
    <property type="term" value="P:lipid transport"/>
    <property type="evidence" value="ECO:0007669"/>
    <property type="project" value="UniProtKB-KW"/>
</dbReference>
<keyword evidence="10" id="KW-0442">Lipid degradation</keyword>
<dbReference type="SMART" id="SM00745">
    <property type="entry name" value="MIT"/>
    <property type="match status" value="1"/>
</dbReference>
<feature type="domain" description="MIT" evidence="19">
    <location>
        <begin position="17"/>
        <end position="95"/>
    </location>
</feature>
<dbReference type="AlphaFoldDB" id="A0A9D3MAL9"/>
<proteinExistence type="predicted"/>
<feature type="compositionally biased region" description="Low complexity" evidence="18">
    <location>
        <begin position="201"/>
        <end position="214"/>
    </location>
</feature>
<keyword evidence="5" id="KW-0963">Cytoplasm</keyword>
<dbReference type="GO" id="GO:0030496">
    <property type="term" value="C:midbody"/>
    <property type="evidence" value="ECO:0007669"/>
    <property type="project" value="UniProtKB-SubCell"/>
</dbReference>
<dbReference type="InterPro" id="IPR007330">
    <property type="entry name" value="MIT_dom"/>
</dbReference>
<dbReference type="InterPro" id="IPR036181">
    <property type="entry name" value="MIT_dom_sf"/>
</dbReference>
<dbReference type="GO" id="GO:0008289">
    <property type="term" value="F:lipid binding"/>
    <property type="evidence" value="ECO:0007669"/>
    <property type="project" value="UniProtKB-KW"/>
</dbReference>
<dbReference type="GO" id="GO:0016042">
    <property type="term" value="P:lipid catabolic process"/>
    <property type="evidence" value="ECO:0007669"/>
    <property type="project" value="UniProtKB-KW"/>
</dbReference>
<dbReference type="EMBL" id="JAFIRN010000008">
    <property type="protein sequence ID" value="KAG5844656.1"/>
    <property type="molecule type" value="Genomic_DNA"/>
</dbReference>
<dbReference type="SUPFAM" id="SSF116846">
    <property type="entry name" value="MIT domain"/>
    <property type="match status" value="1"/>
</dbReference>
<gene>
    <name evidence="20" type="ORF">ANANG_G00164800</name>
</gene>
<dbReference type="Proteomes" id="UP001044222">
    <property type="component" value="Chromosome 8"/>
</dbReference>
<evidence type="ECO:0000259" key="19">
    <source>
        <dbReference type="SMART" id="SM00745"/>
    </source>
</evidence>
<dbReference type="Gene3D" id="1.20.58.80">
    <property type="entry name" value="Phosphotransferase system, lactose/cellobiose-type IIA subunit"/>
    <property type="match status" value="1"/>
</dbReference>
<keyword evidence="13" id="KW-0443">Lipid metabolism</keyword>
<evidence type="ECO:0000256" key="9">
    <source>
        <dbReference type="ARBA" id="ARBA00022843"/>
    </source>
</evidence>
<accession>A0A9D3MAL9</accession>
<evidence type="ECO:0000256" key="17">
    <source>
        <dbReference type="ARBA" id="ARBA00067916"/>
    </source>
</evidence>
<feature type="region of interest" description="Disordered" evidence="18">
    <location>
        <begin position="101"/>
        <end position="158"/>
    </location>
</feature>
<comment type="function">
    <text evidence="15">Lipophagy receptor that plays an important role in lipid droplet (LD) turnover in motor neurons. Localizes to LDs and interacts with components of the autophagy machinery, such as MAP1LC3A/C proteins to deliver LDs to autophagosomes for degradation via lipophagy. Lipid transfer protein required for lipid droplet degradation, including by lipophagy. Can bind and transfer all lipid species found in lipid droplets, from phospholipids to triglycerides and sterol esters but the direction of lipid transfer by spartin and its cargos are unknown. May be implicated in endosomal trafficking, or microtubule dynamics, or both. Participates in cytokinesis.</text>
</comment>
<dbReference type="GO" id="GO:0005737">
    <property type="term" value="C:cytoplasm"/>
    <property type="evidence" value="ECO:0007669"/>
    <property type="project" value="UniProtKB-SubCell"/>
</dbReference>
<name>A0A9D3MAL9_ANGAN</name>
<evidence type="ECO:0000256" key="14">
    <source>
        <dbReference type="ARBA" id="ARBA00023121"/>
    </source>
</evidence>
<evidence type="ECO:0000256" key="11">
    <source>
        <dbReference type="ARBA" id="ARBA00022990"/>
    </source>
</evidence>
<keyword evidence="14" id="KW-0446">Lipid-binding</keyword>
<keyword evidence="6" id="KW-1017">Isopeptide bond</keyword>
<dbReference type="GO" id="GO:0061724">
    <property type="term" value="P:lipophagy"/>
    <property type="evidence" value="ECO:0007669"/>
    <property type="project" value="UniProtKB-ARBA"/>
</dbReference>
<dbReference type="FunFam" id="1.20.58.80:FF:000009">
    <property type="entry name" value="spartin isoform X1"/>
    <property type="match status" value="1"/>
</dbReference>
<keyword evidence="11" id="KW-0007">Acetylation</keyword>
<evidence type="ECO:0000256" key="4">
    <source>
        <dbReference type="ARBA" id="ARBA00022448"/>
    </source>
</evidence>
<evidence type="ECO:0000256" key="10">
    <source>
        <dbReference type="ARBA" id="ARBA00022963"/>
    </source>
</evidence>
<evidence type="ECO:0000256" key="5">
    <source>
        <dbReference type="ARBA" id="ARBA00022490"/>
    </source>
</evidence>
<evidence type="ECO:0000256" key="12">
    <source>
        <dbReference type="ARBA" id="ARBA00023055"/>
    </source>
</evidence>
<comment type="caution">
    <text evidence="20">The sequence shown here is derived from an EMBL/GenBank/DDBJ whole genome shotgun (WGS) entry which is preliminary data.</text>
</comment>
<comment type="subunit">
    <text evidence="16">Interacts with ITCH and WWP1. Interacts (via MIT domain) with IST1; leading to the recruitment of SPART to midbodies. Interacts with MAP1LC3A and MAP1LC3C.</text>
</comment>
<keyword evidence="21" id="KW-1185">Reference proteome</keyword>
<evidence type="ECO:0000256" key="16">
    <source>
        <dbReference type="ARBA" id="ARBA00064034"/>
    </source>
</evidence>
<comment type="subcellular location">
    <subcellularLocation>
        <location evidence="2">Cytoplasm</location>
    </subcellularLocation>
    <subcellularLocation>
        <location evidence="3">Lipid droplet</location>
    </subcellularLocation>
    <subcellularLocation>
        <location evidence="1">Midbody</location>
    </subcellularLocation>
</comment>
<evidence type="ECO:0000256" key="3">
    <source>
        <dbReference type="ARBA" id="ARBA00004502"/>
    </source>
</evidence>
<evidence type="ECO:0000256" key="15">
    <source>
        <dbReference type="ARBA" id="ARBA00054810"/>
    </source>
</evidence>
<evidence type="ECO:0000256" key="2">
    <source>
        <dbReference type="ARBA" id="ARBA00004496"/>
    </source>
</evidence>
<protein>
    <recommendedName>
        <fullName evidence="17">Spartin</fullName>
    </recommendedName>
</protein>
<keyword evidence="7" id="KW-0597">Phosphoprotein</keyword>
<feature type="region of interest" description="Disordered" evidence="18">
    <location>
        <begin position="178"/>
        <end position="255"/>
    </location>
</feature>
<evidence type="ECO:0000256" key="7">
    <source>
        <dbReference type="ARBA" id="ARBA00022553"/>
    </source>
</evidence>
<evidence type="ECO:0000256" key="1">
    <source>
        <dbReference type="ARBA" id="ARBA00004214"/>
    </source>
</evidence>
<keyword evidence="4" id="KW-0813">Transport</keyword>
<evidence type="ECO:0000256" key="8">
    <source>
        <dbReference type="ARBA" id="ARBA00022677"/>
    </source>
</evidence>
<dbReference type="GO" id="GO:0005811">
    <property type="term" value="C:lipid droplet"/>
    <property type="evidence" value="ECO:0007669"/>
    <property type="project" value="UniProtKB-SubCell"/>
</dbReference>
<keyword evidence="8" id="KW-0551">Lipid droplet</keyword>
<evidence type="ECO:0000313" key="20">
    <source>
        <dbReference type="EMBL" id="KAG5844656.1"/>
    </source>
</evidence>
<evidence type="ECO:0000256" key="6">
    <source>
        <dbReference type="ARBA" id="ARBA00022499"/>
    </source>
</evidence>